<evidence type="ECO:0000313" key="2">
    <source>
        <dbReference type="Proteomes" id="UP000184188"/>
    </source>
</evidence>
<organism evidence="1 2">
    <name type="scientific">Penicilliopsis zonata CBS 506.65</name>
    <dbReference type="NCBI Taxonomy" id="1073090"/>
    <lineage>
        <taxon>Eukaryota</taxon>
        <taxon>Fungi</taxon>
        <taxon>Dikarya</taxon>
        <taxon>Ascomycota</taxon>
        <taxon>Pezizomycotina</taxon>
        <taxon>Eurotiomycetes</taxon>
        <taxon>Eurotiomycetidae</taxon>
        <taxon>Eurotiales</taxon>
        <taxon>Aspergillaceae</taxon>
        <taxon>Penicilliopsis</taxon>
    </lineage>
</organism>
<name>A0A1L9S5C8_9EURO</name>
<dbReference type="EMBL" id="KV878360">
    <property type="protein sequence ID" value="OJJ42374.1"/>
    <property type="molecule type" value="Genomic_DNA"/>
</dbReference>
<dbReference type="Proteomes" id="UP000184188">
    <property type="component" value="Unassembled WGS sequence"/>
</dbReference>
<keyword evidence="2" id="KW-1185">Reference proteome</keyword>
<dbReference type="RefSeq" id="XP_022576884.1">
    <property type="nucleotide sequence ID" value="XM_022727603.1"/>
</dbReference>
<dbReference type="VEuPathDB" id="FungiDB:ASPZODRAFT_20492"/>
<proteinExistence type="predicted"/>
<reference evidence="2" key="1">
    <citation type="journal article" date="2017" name="Genome Biol.">
        <title>Comparative genomics reveals high biological diversity and specific adaptations in the industrially and medically important fungal genus Aspergillus.</title>
        <authorList>
            <person name="de Vries R.P."/>
            <person name="Riley R."/>
            <person name="Wiebenga A."/>
            <person name="Aguilar-Osorio G."/>
            <person name="Amillis S."/>
            <person name="Uchima C.A."/>
            <person name="Anderluh G."/>
            <person name="Asadollahi M."/>
            <person name="Askin M."/>
            <person name="Barry K."/>
            <person name="Battaglia E."/>
            <person name="Bayram O."/>
            <person name="Benocci T."/>
            <person name="Braus-Stromeyer S.A."/>
            <person name="Caldana C."/>
            <person name="Canovas D."/>
            <person name="Cerqueira G.C."/>
            <person name="Chen F."/>
            <person name="Chen W."/>
            <person name="Choi C."/>
            <person name="Clum A."/>
            <person name="Dos Santos R.A."/>
            <person name="Damasio A.R."/>
            <person name="Diallinas G."/>
            <person name="Emri T."/>
            <person name="Fekete E."/>
            <person name="Flipphi M."/>
            <person name="Freyberg S."/>
            <person name="Gallo A."/>
            <person name="Gournas C."/>
            <person name="Habgood R."/>
            <person name="Hainaut M."/>
            <person name="Harispe M.L."/>
            <person name="Henrissat B."/>
            <person name="Hilden K.S."/>
            <person name="Hope R."/>
            <person name="Hossain A."/>
            <person name="Karabika E."/>
            <person name="Karaffa L."/>
            <person name="Karanyi Z."/>
            <person name="Krasevec N."/>
            <person name="Kuo A."/>
            <person name="Kusch H."/>
            <person name="LaButti K."/>
            <person name="Lagendijk E.L."/>
            <person name="Lapidus A."/>
            <person name="Levasseur A."/>
            <person name="Lindquist E."/>
            <person name="Lipzen A."/>
            <person name="Logrieco A.F."/>
            <person name="MacCabe A."/>
            <person name="Maekelae M.R."/>
            <person name="Malavazi I."/>
            <person name="Melin P."/>
            <person name="Meyer V."/>
            <person name="Mielnichuk N."/>
            <person name="Miskei M."/>
            <person name="Molnar A.P."/>
            <person name="Mule G."/>
            <person name="Ngan C.Y."/>
            <person name="Orejas M."/>
            <person name="Orosz E."/>
            <person name="Ouedraogo J.P."/>
            <person name="Overkamp K.M."/>
            <person name="Park H.-S."/>
            <person name="Perrone G."/>
            <person name="Piumi F."/>
            <person name="Punt P.J."/>
            <person name="Ram A.F."/>
            <person name="Ramon A."/>
            <person name="Rauscher S."/>
            <person name="Record E."/>
            <person name="Riano-Pachon D.M."/>
            <person name="Robert V."/>
            <person name="Roehrig J."/>
            <person name="Ruller R."/>
            <person name="Salamov A."/>
            <person name="Salih N.S."/>
            <person name="Samson R.A."/>
            <person name="Sandor E."/>
            <person name="Sanguinetti M."/>
            <person name="Schuetze T."/>
            <person name="Sepcic K."/>
            <person name="Shelest E."/>
            <person name="Sherlock G."/>
            <person name="Sophianopoulou V."/>
            <person name="Squina F.M."/>
            <person name="Sun H."/>
            <person name="Susca A."/>
            <person name="Todd R.B."/>
            <person name="Tsang A."/>
            <person name="Unkles S.E."/>
            <person name="van de Wiele N."/>
            <person name="van Rossen-Uffink D."/>
            <person name="Oliveira J.V."/>
            <person name="Vesth T.C."/>
            <person name="Visser J."/>
            <person name="Yu J.-H."/>
            <person name="Zhou M."/>
            <person name="Andersen M.R."/>
            <person name="Archer D.B."/>
            <person name="Baker S.E."/>
            <person name="Benoit I."/>
            <person name="Brakhage A.A."/>
            <person name="Braus G.H."/>
            <person name="Fischer R."/>
            <person name="Frisvad J.C."/>
            <person name="Goldman G.H."/>
            <person name="Houbraken J."/>
            <person name="Oakley B."/>
            <person name="Pocsi I."/>
            <person name="Scazzocchio C."/>
            <person name="Seiboth B."/>
            <person name="vanKuyk P.A."/>
            <person name="Wortman J."/>
            <person name="Dyer P.S."/>
            <person name="Grigoriev I.V."/>
        </authorList>
    </citation>
    <scope>NUCLEOTIDE SEQUENCE [LARGE SCALE GENOMIC DNA]</scope>
    <source>
        <strain evidence="2">CBS 506.65</strain>
    </source>
</reference>
<protein>
    <submittedName>
        <fullName evidence="1">Uncharacterized protein</fullName>
    </submittedName>
</protein>
<dbReference type="GeneID" id="34614067"/>
<accession>A0A1L9S5C8</accession>
<dbReference type="STRING" id="1073090.A0A1L9S5C8"/>
<dbReference type="OrthoDB" id="3029913at2759"/>
<gene>
    <name evidence="1" type="ORF">ASPZODRAFT_20492</name>
</gene>
<evidence type="ECO:0000313" key="1">
    <source>
        <dbReference type="EMBL" id="OJJ42374.1"/>
    </source>
</evidence>
<dbReference type="AlphaFoldDB" id="A0A1L9S5C8"/>
<sequence length="1040" mass="113991">MDPSHPRYLTKLHDAQVRHAQRTTDQQRLYSFHAPSLTAGRRTISVSQEVTAPNNPSFTLTASQTFQVVAPRFHLPPTDLHAIYPPPGGTIASTTLPYMVFNDPHLPWERRPAAAASPSPGADERIRQPWLALWVFRPDELLLPLGEEILRGKSLSESGSVRLPCSQLLGAGMPTPLRTNALEPDEEQMEADFIFVPRALFHSFTRGYGPDGTPLEGLDLSPYGYLAHVRQVGGDILKSAAASMEDRFSVVMANRTGPGDNKTPVKAVAHLISLEGIDDTFSLADTDPFVALCSLHSWVFEYAVDDDQIKTPGNPIGNIDVLRPPSRTWAPLVASDNPVQQQVGKRLRDGYSLGRYRTLSGEETVAFYRGPLIPGLPPPNAALNAPIHLFASQLQILDAQVGLPDNSYMAAWNLGKANALADERFLEALVRLRSAIFRRALLSAKGSILQTEEDAPGAVWGRIHAAKDALLTLSGEAQDPTLKWRPITQQEEPGLGLWDPALRQSFQDAVAQEAAHRSQALTGDLYAEGDSPRSSDWAALLAWLLDALCLSRVPADLLLPEPQSLSPGSLRFFSLDPTWMNAYIDGALSVGNHVEGDQDSVRVAIKNNLQAFLDSTNPTLGYQPQIPTSGCLIRSPLVAHHPDLTIRAPRAAGDARAQVLQRLRLAPDVLLLLFDRPLTTTGFPEGIRIVPPPHEQSFVVTNGRMAGDTIEMVYRNIPTQQGTPPRECMAQIAVESRQKSCFVRPDGLVLASNVAHDVYDFLKSRPELKFTELAPSSAMLALHFAEALQEVYIPLPDPEPDHPGQDGFHITMLEMPDLHRLGDGYTQRQGYWKHKDAPPVSSLAEITSQNTTLRPPYWAKISTSAVEQPGGTVSPETSLPLPSESQYRLQIHALGYPVGEAKLPRDSTRPLSLVFALQRISDEQSYLLRQLQVHIPSGPDGLLGQGYRGPGATMANNIRFLPDIRNLPGEVIVTLSPRSKAPISTSPRSCETSMNRDLTFILREASLYAAGTAEHLFTVTVHEYYGESLEPVTSTAQVEL</sequence>